<evidence type="ECO:0000256" key="1">
    <source>
        <dbReference type="SAM" id="MobiDB-lite"/>
    </source>
</evidence>
<organism evidence="2 3">
    <name type="scientific">Candidatus Phosphoribacter hodrii</name>
    <dbReference type="NCBI Taxonomy" id="2953743"/>
    <lineage>
        <taxon>Bacteria</taxon>
        <taxon>Bacillati</taxon>
        <taxon>Actinomycetota</taxon>
        <taxon>Actinomycetes</taxon>
        <taxon>Micrococcales</taxon>
        <taxon>Dermatophilaceae</taxon>
        <taxon>Candidatus Phosphoribacter</taxon>
    </lineage>
</organism>
<protein>
    <submittedName>
        <fullName evidence="2">Uncharacterized protein</fullName>
    </submittedName>
</protein>
<feature type="region of interest" description="Disordered" evidence="1">
    <location>
        <begin position="225"/>
        <end position="246"/>
    </location>
</feature>
<evidence type="ECO:0000313" key="2">
    <source>
        <dbReference type="EMBL" id="MBK7274860.1"/>
    </source>
</evidence>
<dbReference type="EMBL" id="JADJIB010000014">
    <property type="protein sequence ID" value="MBK7274860.1"/>
    <property type="molecule type" value="Genomic_DNA"/>
</dbReference>
<feature type="compositionally biased region" description="Pro residues" evidence="1">
    <location>
        <begin position="236"/>
        <end position="246"/>
    </location>
</feature>
<dbReference type="Proteomes" id="UP000726105">
    <property type="component" value="Unassembled WGS sequence"/>
</dbReference>
<sequence>MSVDLGVNLPSDADGTRSSTTSALTVLAASVVGVDDVLAADLRAATDWRHRYPELFTRLLIAEAQSADAALRVARQGLTAAREHYVVVGAGGSAAPLSSAVDTHQPGLRTVAVSGHDERVRELVVPYRGENLRGLALLRQLDDWVRRGIVEPTFAEAVGAVVRHPEWLDLRDRTFALVGAGAQMGPFAQLVQWGARVAAIDLPRPDVWKRLLSVVRESAGTMYVPVHADHEDPSKPTSPPARAPTS</sequence>
<reference evidence="2 3" key="1">
    <citation type="submission" date="2020-10" db="EMBL/GenBank/DDBJ databases">
        <title>Connecting structure to function with the recovery of over 1000 high-quality activated sludge metagenome-assembled genomes encoding full-length rRNA genes using long-read sequencing.</title>
        <authorList>
            <person name="Singleton C.M."/>
            <person name="Petriglieri F."/>
            <person name="Kristensen J.M."/>
            <person name="Kirkegaard R.H."/>
            <person name="Michaelsen T.Y."/>
            <person name="Andersen M.H."/>
            <person name="Karst S.M."/>
            <person name="Dueholm M.S."/>
            <person name="Nielsen P.H."/>
            <person name="Albertsen M."/>
        </authorList>
    </citation>
    <scope>NUCLEOTIDE SEQUENCE [LARGE SCALE GENOMIC DNA]</scope>
    <source>
        <strain evidence="2">Ega_18-Q3-R5-49_MAXAC.001</strain>
    </source>
</reference>
<proteinExistence type="predicted"/>
<accession>A0A935IMG9</accession>
<comment type="caution">
    <text evidence="2">The sequence shown here is derived from an EMBL/GenBank/DDBJ whole genome shotgun (WGS) entry which is preliminary data.</text>
</comment>
<dbReference type="AlphaFoldDB" id="A0A935IMG9"/>
<name>A0A935IMG9_9MICO</name>
<gene>
    <name evidence="2" type="ORF">IPI13_17535</name>
</gene>
<evidence type="ECO:0000313" key="3">
    <source>
        <dbReference type="Proteomes" id="UP000726105"/>
    </source>
</evidence>